<feature type="region of interest" description="Disordered" evidence="1">
    <location>
        <begin position="1"/>
        <end position="102"/>
    </location>
</feature>
<organism evidence="2 3">
    <name type="scientific">Acidocella aromatica</name>
    <dbReference type="NCBI Taxonomy" id="1303579"/>
    <lineage>
        <taxon>Bacteria</taxon>
        <taxon>Pseudomonadati</taxon>
        <taxon>Pseudomonadota</taxon>
        <taxon>Alphaproteobacteria</taxon>
        <taxon>Acetobacterales</taxon>
        <taxon>Acidocellaceae</taxon>
        <taxon>Acidocella</taxon>
    </lineage>
</organism>
<name>A0A840VNQ1_9PROT</name>
<feature type="compositionally biased region" description="Polar residues" evidence="1">
    <location>
        <begin position="1"/>
        <end position="13"/>
    </location>
</feature>
<evidence type="ECO:0000313" key="2">
    <source>
        <dbReference type="EMBL" id="MBB5373191.1"/>
    </source>
</evidence>
<dbReference type="Pfam" id="PF10691">
    <property type="entry name" value="DUF2497"/>
    <property type="match status" value="1"/>
</dbReference>
<accession>A0A840VNQ1</accession>
<protein>
    <recommendedName>
        <fullName evidence="4">DUF2497 domain-containing protein</fullName>
    </recommendedName>
</protein>
<dbReference type="EMBL" id="JACHFJ010000005">
    <property type="protein sequence ID" value="MBB5373191.1"/>
    <property type="molecule type" value="Genomic_DNA"/>
</dbReference>
<dbReference type="AlphaFoldDB" id="A0A840VNQ1"/>
<dbReference type="RefSeq" id="WP_183266210.1">
    <property type="nucleotide sequence ID" value="NZ_JACHFJ010000005.1"/>
</dbReference>
<dbReference type="Proteomes" id="UP000553706">
    <property type="component" value="Unassembled WGS sequence"/>
</dbReference>
<evidence type="ECO:0008006" key="4">
    <source>
        <dbReference type="Google" id="ProtNLM"/>
    </source>
</evidence>
<feature type="compositionally biased region" description="Polar residues" evidence="1">
    <location>
        <begin position="85"/>
        <end position="95"/>
    </location>
</feature>
<evidence type="ECO:0000256" key="1">
    <source>
        <dbReference type="SAM" id="MobiDB-lite"/>
    </source>
</evidence>
<keyword evidence="3" id="KW-1185">Reference proteome</keyword>
<evidence type="ECO:0000313" key="3">
    <source>
        <dbReference type="Proteomes" id="UP000553706"/>
    </source>
</evidence>
<reference evidence="2 3" key="1">
    <citation type="submission" date="2020-08" db="EMBL/GenBank/DDBJ databases">
        <title>Genomic Encyclopedia of Type Strains, Phase IV (KMG-IV): sequencing the most valuable type-strain genomes for metagenomic binning, comparative biology and taxonomic classification.</title>
        <authorList>
            <person name="Goeker M."/>
        </authorList>
    </citation>
    <scope>NUCLEOTIDE SEQUENCE [LARGE SCALE GENOMIC DNA]</scope>
    <source>
        <strain evidence="2 3">DSM 27026</strain>
    </source>
</reference>
<dbReference type="InterPro" id="IPR019632">
    <property type="entry name" value="DUF2497"/>
</dbReference>
<sequence>MSEANGISNNPGPASSAEPSMEEILASIRRILTEEENERAAMPRDDSDDDVLVLDTPMTTSGADIASATSAPPAMRMEGDEPSVTHFTSEPTLDSGSVPGQAEGEQYLPATLVDAATPAYSQVQPAKENNMDDQVQSPEGLVSESAAQEIASKVGSLVRSVSAERAVGIGRPGVTIEDLVREEIKPVLKSWLDSHLPSLVERVVRAEIGRVIDRM</sequence>
<proteinExistence type="predicted"/>
<feature type="compositionally biased region" description="Polar residues" evidence="1">
    <location>
        <begin position="57"/>
        <end position="70"/>
    </location>
</feature>
<gene>
    <name evidence="2" type="ORF">HNP71_001450</name>
</gene>
<comment type="caution">
    <text evidence="2">The sequence shown here is derived from an EMBL/GenBank/DDBJ whole genome shotgun (WGS) entry which is preliminary data.</text>
</comment>